<comment type="caution">
    <text evidence="1">The sequence shown here is derived from an EMBL/GenBank/DDBJ whole genome shotgun (WGS) entry which is preliminary data.</text>
</comment>
<reference evidence="1 2" key="1">
    <citation type="journal article" date="2018" name="Sci. Rep.">
        <title>Genomic signatures of local adaptation to the degree of environmental predictability in rotifers.</title>
        <authorList>
            <person name="Franch-Gras L."/>
            <person name="Hahn C."/>
            <person name="Garcia-Roger E.M."/>
            <person name="Carmona M.J."/>
            <person name="Serra M."/>
            <person name="Gomez A."/>
        </authorList>
    </citation>
    <scope>NUCLEOTIDE SEQUENCE [LARGE SCALE GENOMIC DNA]</scope>
    <source>
        <strain evidence="1">HYR1</strain>
    </source>
</reference>
<name>A0A3M7PRW5_BRAPC</name>
<protein>
    <submittedName>
        <fullName evidence="1">Uncharacterized protein</fullName>
    </submittedName>
</protein>
<evidence type="ECO:0000313" key="2">
    <source>
        <dbReference type="Proteomes" id="UP000276133"/>
    </source>
</evidence>
<gene>
    <name evidence="1" type="ORF">BpHYR1_015603</name>
</gene>
<dbReference type="AlphaFoldDB" id="A0A3M7PRW5"/>
<keyword evidence="2" id="KW-1185">Reference proteome</keyword>
<accession>A0A3M7PRW5</accession>
<dbReference type="EMBL" id="REGN01009191">
    <property type="protein sequence ID" value="RNA01724.1"/>
    <property type="molecule type" value="Genomic_DNA"/>
</dbReference>
<evidence type="ECO:0000313" key="1">
    <source>
        <dbReference type="EMBL" id="RNA01724.1"/>
    </source>
</evidence>
<proteinExistence type="predicted"/>
<organism evidence="1 2">
    <name type="scientific">Brachionus plicatilis</name>
    <name type="common">Marine rotifer</name>
    <name type="synonym">Brachionus muelleri</name>
    <dbReference type="NCBI Taxonomy" id="10195"/>
    <lineage>
        <taxon>Eukaryota</taxon>
        <taxon>Metazoa</taxon>
        <taxon>Spiralia</taxon>
        <taxon>Gnathifera</taxon>
        <taxon>Rotifera</taxon>
        <taxon>Eurotatoria</taxon>
        <taxon>Monogononta</taxon>
        <taxon>Pseudotrocha</taxon>
        <taxon>Ploima</taxon>
        <taxon>Brachionidae</taxon>
        <taxon>Brachionus</taxon>
    </lineage>
</organism>
<dbReference type="Proteomes" id="UP000276133">
    <property type="component" value="Unassembled WGS sequence"/>
</dbReference>
<sequence>MPTLEIILIFDNADDVEIIALLFDYCFFLKIREILRNTPAQMVSWIFDILHSETPYSNFYSLKRTFLCFIWLLG</sequence>